<dbReference type="CDD" id="cd05927">
    <property type="entry name" value="LC-FACS_euk"/>
    <property type="match status" value="1"/>
</dbReference>
<evidence type="ECO:0000256" key="5">
    <source>
        <dbReference type="ARBA" id="ARBA00022840"/>
    </source>
</evidence>
<evidence type="ECO:0000256" key="2">
    <source>
        <dbReference type="ARBA" id="ARBA00022598"/>
    </source>
</evidence>
<protein>
    <recommendedName>
        <fullName evidence="6 7">Long-chain-fatty-acid--CoA ligase</fullName>
        <ecNumber evidence="6 7">6.2.1.3</ecNumber>
    </recommendedName>
</protein>
<dbReference type="OrthoDB" id="1700726at2759"/>
<organism evidence="9 10">
    <name type="scientific">Umbelopsis vinacea</name>
    <dbReference type="NCBI Taxonomy" id="44442"/>
    <lineage>
        <taxon>Eukaryota</taxon>
        <taxon>Fungi</taxon>
        <taxon>Fungi incertae sedis</taxon>
        <taxon>Mucoromycota</taxon>
        <taxon>Mucoromycotina</taxon>
        <taxon>Umbelopsidomycetes</taxon>
        <taxon>Umbelopsidales</taxon>
        <taxon>Umbelopsidaceae</taxon>
        <taxon>Umbelopsis</taxon>
    </lineage>
</organism>
<gene>
    <name evidence="9" type="ORF">INT44_007365</name>
</gene>
<evidence type="ECO:0000256" key="6">
    <source>
        <dbReference type="ARBA" id="ARBA00026121"/>
    </source>
</evidence>
<evidence type="ECO:0000259" key="8">
    <source>
        <dbReference type="Pfam" id="PF00501"/>
    </source>
</evidence>
<dbReference type="GO" id="GO:0004467">
    <property type="term" value="F:long-chain fatty acid-CoA ligase activity"/>
    <property type="evidence" value="ECO:0007669"/>
    <property type="project" value="UniProtKB-EC"/>
</dbReference>
<keyword evidence="2 7" id="KW-0436">Ligase</keyword>
<keyword evidence="3 7" id="KW-0547">Nucleotide-binding</keyword>
<dbReference type="SUPFAM" id="SSF56801">
    <property type="entry name" value="Acetyl-CoA synthetase-like"/>
    <property type="match status" value="1"/>
</dbReference>
<name>A0A8H7PP37_9FUNG</name>
<evidence type="ECO:0000256" key="7">
    <source>
        <dbReference type="RuleBase" id="RU369030"/>
    </source>
</evidence>
<dbReference type="EC" id="6.2.1.3" evidence="6 7"/>
<accession>A0A8H7PP37</accession>
<dbReference type="AlphaFoldDB" id="A0A8H7PP37"/>
<dbReference type="PROSITE" id="PS00455">
    <property type="entry name" value="AMP_BINDING"/>
    <property type="match status" value="1"/>
</dbReference>
<evidence type="ECO:0000256" key="1">
    <source>
        <dbReference type="ARBA" id="ARBA00006432"/>
    </source>
</evidence>
<dbReference type="PANTHER" id="PTHR43272:SF33">
    <property type="entry name" value="AMP-BINDING DOMAIN-CONTAINING PROTEIN-RELATED"/>
    <property type="match status" value="1"/>
</dbReference>
<dbReference type="InterPro" id="IPR042099">
    <property type="entry name" value="ANL_N_sf"/>
</dbReference>
<dbReference type="InterPro" id="IPR045311">
    <property type="entry name" value="LC-FACS_euk"/>
</dbReference>
<keyword evidence="7" id="KW-0443">Lipid metabolism</keyword>
<keyword evidence="4 7" id="KW-0276">Fatty acid metabolism</keyword>
<evidence type="ECO:0000256" key="4">
    <source>
        <dbReference type="ARBA" id="ARBA00022832"/>
    </source>
</evidence>
<sequence length="696" mass="76997">MVNGVIDFNHQSVEVPNSRKPGQTGQCVYRNAQTAKELLTNINPKVTTIYEAFRHGLKISRDRPLLGMRPIVDTKTGKRGPYAWQSYRQVSYRITNFGSGLFNLMDSVVGEDYGRGSMPIGIWANNRPEWFIADMATAAYGHFSVALYDTLGPDTVEYVTNHAEIKALVTSADHIADLLKLKHKLPTLQVIISMDKLDDETPVAGVPNKSAIIKAWAEEKGIVLVDMQTLEAEGRKAKRAHRPPKPDDLACLMYTSGTTGVPKACDNYLLCGAMLSHRNFVSALSGSMYNLDANQDDINISYLPLAHIFGRITDLSLVQAGGRIGYYSGDVLQLLDDMQALKPTFFASVPRLLNRIYARIASQTIEAPGITGVIARKAVAAKLENLNNGGSYTHAFWDRIIFSKVKQALGGHVRAMITGSAPIGKDVMQFLRIALCVDLREGYGATESCAACTCHNPGEYRAGHIGVPFPHNEIKLIDVPEMDYLSTDPYPRGEICARGPNIFLGYYKDEEKTRETIDSEGWLLTGDIGMIDERGCVIIIDRKKNIFKLAQGEYIAPEKIENVYAKNTLLAQIYLHGDSLQSSLVAIIVPDPEALNVLAAKIPSVAGKKLSYQELCKHPDVNAAILADMDKTGRKAGLRGFEYARKIYLESEPLSIENELLTPTMKVKRPQAAKYYQDQIKAMYDELEKQTVTAKL</sequence>
<evidence type="ECO:0000313" key="9">
    <source>
        <dbReference type="EMBL" id="KAG2176701.1"/>
    </source>
</evidence>
<proteinExistence type="inferred from homology"/>
<comment type="catalytic activity">
    <reaction evidence="7">
        <text>a long-chain fatty acid + ATP + CoA = a long-chain fatty acyl-CoA + AMP + diphosphate</text>
        <dbReference type="Rhea" id="RHEA:15421"/>
        <dbReference type="ChEBI" id="CHEBI:30616"/>
        <dbReference type="ChEBI" id="CHEBI:33019"/>
        <dbReference type="ChEBI" id="CHEBI:57287"/>
        <dbReference type="ChEBI" id="CHEBI:57560"/>
        <dbReference type="ChEBI" id="CHEBI:83139"/>
        <dbReference type="ChEBI" id="CHEBI:456215"/>
        <dbReference type="EC" id="6.2.1.3"/>
    </reaction>
</comment>
<evidence type="ECO:0000313" key="10">
    <source>
        <dbReference type="Proteomes" id="UP000612746"/>
    </source>
</evidence>
<dbReference type="PANTHER" id="PTHR43272">
    <property type="entry name" value="LONG-CHAIN-FATTY-ACID--COA LIGASE"/>
    <property type="match status" value="1"/>
</dbReference>
<dbReference type="GO" id="GO:0005524">
    <property type="term" value="F:ATP binding"/>
    <property type="evidence" value="ECO:0007669"/>
    <property type="project" value="UniProtKB-KW"/>
</dbReference>
<dbReference type="Pfam" id="PF00501">
    <property type="entry name" value="AMP-binding"/>
    <property type="match status" value="1"/>
</dbReference>
<feature type="domain" description="AMP-dependent synthetase/ligase" evidence="8">
    <location>
        <begin position="80"/>
        <end position="507"/>
    </location>
</feature>
<dbReference type="GO" id="GO:0016020">
    <property type="term" value="C:membrane"/>
    <property type="evidence" value="ECO:0007669"/>
    <property type="project" value="TreeGrafter"/>
</dbReference>
<dbReference type="GO" id="GO:0005783">
    <property type="term" value="C:endoplasmic reticulum"/>
    <property type="evidence" value="ECO:0007669"/>
    <property type="project" value="TreeGrafter"/>
</dbReference>
<dbReference type="Gene3D" id="3.40.50.12780">
    <property type="entry name" value="N-terminal domain of ligase-like"/>
    <property type="match status" value="1"/>
</dbReference>
<evidence type="ECO:0000256" key="3">
    <source>
        <dbReference type="ARBA" id="ARBA00022741"/>
    </source>
</evidence>
<keyword evidence="10" id="KW-1185">Reference proteome</keyword>
<reference evidence="9" key="1">
    <citation type="submission" date="2020-12" db="EMBL/GenBank/DDBJ databases">
        <title>Metabolic potential, ecology and presence of endohyphal bacteria is reflected in genomic diversity of Mucoromycotina.</title>
        <authorList>
            <person name="Muszewska A."/>
            <person name="Okrasinska A."/>
            <person name="Steczkiewicz K."/>
            <person name="Drgas O."/>
            <person name="Orlowska M."/>
            <person name="Perlinska-Lenart U."/>
            <person name="Aleksandrzak-Piekarczyk T."/>
            <person name="Szatraj K."/>
            <person name="Zielenkiewicz U."/>
            <person name="Pilsyk S."/>
            <person name="Malc E."/>
            <person name="Mieczkowski P."/>
            <person name="Kruszewska J.S."/>
            <person name="Biernat P."/>
            <person name="Pawlowska J."/>
        </authorList>
    </citation>
    <scope>NUCLEOTIDE SEQUENCE</scope>
    <source>
        <strain evidence="9">WA0000051536</strain>
    </source>
</reference>
<dbReference type="InterPro" id="IPR020845">
    <property type="entry name" value="AMP-binding_CS"/>
</dbReference>
<comment type="similarity">
    <text evidence="1 7">Belongs to the ATP-dependent AMP-binding enzyme family.</text>
</comment>
<dbReference type="Proteomes" id="UP000612746">
    <property type="component" value="Unassembled WGS sequence"/>
</dbReference>
<dbReference type="InterPro" id="IPR000873">
    <property type="entry name" value="AMP-dep_synth/lig_dom"/>
</dbReference>
<dbReference type="EMBL" id="JAEPRA010000013">
    <property type="protein sequence ID" value="KAG2176701.1"/>
    <property type="molecule type" value="Genomic_DNA"/>
</dbReference>
<comment type="caution">
    <text evidence="9">The sequence shown here is derived from an EMBL/GenBank/DDBJ whole genome shotgun (WGS) entry which is preliminary data.</text>
</comment>
<comment type="function">
    <text evidence="7">Catalyzes the conversion of long-chain fatty acids to their active form acyl-CoAs for both synthesis of cellular lipids, and degradation via beta-oxidation.</text>
</comment>
<keyword evidence="5 7" id="KW-0067">ATP-binding</keyword>